<protein>
    <recommendedName>
        <fullName evidence="5">DUF1764 domain-containing protein</fullName>
    </recommendedName>
</protein>
<dbReference type="AlphaFoldDB" id="A0AA86UFD1"/>
<feature type="region of interest" description="Disordered" evidence="1">
    <location>
        <begin position="1"/>
        <end position="49"/>
    </location>
</feature>
<dbReference type="PANTHER" id="PTHR34066:SF1">
    <property type="entry name" value="DUF1764 FAMILY PROTEIN"/>
    <property type="match status" value="1"/>
</dbReference>
<accession>A0AA86UFD1</accession>
<dbReference type="Proteomes" id="UP001642409">
    <property type="component" value="Unassembled WGS sequence"/>
</dbReference>
<reference evidence="3 4" key="2">
    <citation type="submission" date="2024-07" db="EMBL/GenBank/DDBJ databases">
        <authorList>
            <person name="Akdeniz Z."/>
        </authorList>
    </citation>
    <scope>NUCLEOTIDE SEQUENCE [LARGE SCALE GENOMIC DNA]</scope>
</reference>
<comment type="caution">
    <text evidence="2">The sequence shown here is derived from an EMBL/GenBank/DDBJ whole genome shotgun (WGS) entry which is preliminary data.</text>
</comment>
<dbReference type="EMBL" id="CATOUU010000792">
    <property type="protein sequence ID" value="CAI9949017.1"/>
    <property type="molecule type" value="Genomic_DNA"/>
</dbReference>
<feature type="compositionally biased region" description="Low complexity" evidence="1">
    <location>
        <begin position="22"/>
        <end position="39"/>
    </location>
</feature>
<organism evidence="2">
    <name type="scientific">Hexamita inflata</name>
    <dbReference type="NCBI Taxonomy" id="28002"/>
    <lineage>
        <taxon>Eukaryota</taxon>
        <taxon>Metamonada</taxon>
        <taxon>Diplomonadida</taxon>
        <taxon>Hexamitidae</taxon>
        <taxon>Hexamitinae</taxon>
        <taxon>Hexamita</taxon>
    </lineage>
</organism>
<reference evidence="2" key="1">
    <citation type="submission" date="2023-06" db="EMBL/GenBank/DDBJ databases">
        <authorList>
            <person name="Kurt Z."/>
        </authorList>
    </citation>
    <scope>NUCLEOTIDE SEQUENCE</scope>
</reference>
<dbReference type="Pfam" id="PF08576">
    <property type="entry name" value="DUF1764"/>
    <property type="match status" value="1"/>
</dbReference>
<evidence type="ECO:0000313" key="2">
    <source>
        <dbReference type="EMBL" id="CAI9949017.1"/>
    </source>
</evidence>
<evidence type="ECO:0000313" key="3">
    <source>
        <dbReference type="EMBL" id="CAL6047755.1"/>
    </source>
</evidence>
<gene>
    <name evidence="2" type="ORF">HINF_LOCUS36662</name>
    <name evidence="3" type="ORF">HINF_LOCUS42362</name>
</gene>
<dbReference type="EMBL" id="CAXDID020000172">
    <property type="protein sequence ID" value="CAL6047755.1"/>
    <property type="molecule type" value="Genomic_DNA"/>
</dbReference>
<proteinExistence type="predicted"/>
<sequence>MPKFEIKKPVSRTQLSAPQPAPTTTQPAQNSEVKPNLKPALKKKSNKSKEPIDFEVNDLEFAAVMERLKQKPKPTTIISEVLTEEEKVQNQKRDKTEEGLLVFSAEELKIGSKGSGKTALCPFDCDCCF</sequence>
<name>A0AA86UFD1_9EUKA</name>
<dbReference type="InterPro" id="IPR013885">
    <property type="entry name" value="DUF1764_euk"/>
</dbReference>
<evidence type="ECO:0008006" key="5">
    <source>
        <dbReference type="Google" id="ProtNLM"/>
    </source>
</evidence>
<evidence type="ECO:0000313" key="4">
    <source>
        <dbReference type="Proteomes" id="UP001642409"/>
    </source>
</evidence>
<dbReference type="PANTHER" id="PTHR34066">
    <property type="entry name" value="GROWTH FACTOR 2"/>
    <property type="match status" value="1"/>
</dbReference>
<evidence type="ECO:0000256" key="1">
    <source>
        <dbReference type="SAM" id="MobiDB-lite"/>
    </source>
</evidence>
<keyword evidence="4" id="KW-1185">Reference proteome</keyword>